<proteinExistence type="predicted"/>
<dbReference type="InterPro" id="IPR016181">
    <property type="entry name" value="Acyl_CoA_acyltransferase"/>
</dbReference>
<dbReference type="SUPFAM" id="SSF55729">
    <property type="entry name" value="Acyl-CoA N-acyltransferases (Nat)"/>
    <property type="match status" value="1"/>
</dbReference>
<dbReference type="CDD" id="cd04301">
    <property type="entry name" value="NAT_SF"/>
    <property type="match status" value="1"/>
</dbReference>
<dbReference type="Pfam" id="PF00583">
    <property type="entry name" value="Acetyltransf_1"/>
    <property type="match status" value="1"/>
</dbReference>
<protein>
    <submittedName>
        <fullName evidence="4">GNAT family N-acetyltransferase</fullName>
        <ecNumber evidence="4">2.3.1.-</ecNumber>
    </submittedName>
</protein>
<dbReference type="PANTHER" id="PTHR43877">
    <property type="entry name" value="AMINOALKYLPHOSPHONATE N-ACETYLTRANSFERASE-RELATED-RELATED"/>
    <property type="match status" value="1"/>
</dbReference>
<dbReference type="InterPro" id="IPR000182">
    <property type="entry name" value="GNAT_dom"/>
</dbReference>
<evidence type="ECO:0000256" key="1">
    <source>
        <dbReference type="ARBA" id="ARBA00022679"/>
    </source>
</evidence>
<reference evidence="4 5" key="1">
    <citation type="submission" date="2023-04" db="EMBL/GenBank/DDBJ databases">
        <title>Funneling lignin-derived compounds into biodiesel using alkali-halophilic Citricoccus sp. P2.</title>
        <authorList>
            <person name="Luo C.-B."/>
        </authorList>
    </citation>
    <scope>NUCLEOTIDE SEQUENCE [LARGE SCALE GENOMIC DNA]</scope>
    <source>
        <strain evidence="4 5">P2</strain>
    </source>
</reference>
<dbReference type="GO" id="GO:0016746">
    <property type="term" value="F:acyltransferase activity"/>
    <property type="evidence" value="ECO:0007669"/>
    <property type="project" value="UniProtKB-KW"/>
</dbReference>
<keyword evidence="5" id="KW-1185">Reference proteome</keyword>
<keyword evidence="2 4" id="KW-0012">Acyltransferase</keyword>
<dbReference type="Proteomes" id="UP001219037">
    <property type="component" value="Chromosome"/>
</dbReference>
<evidence type="ECO:0000256" key="2">
    <source>
        <dbReference type="ARBA" id="ARBA00023315"/>
    </source>
</evidence>
<feature type="domain" description="N-acetyltransferase" evidence="3">
    <location>
        <begin position="19"/>
        <end position="183"/>
    </location>
</feature>
<dbReference type="RefSeq" id="WP_278156847.1">
    <property type="nucleotide sequence ID" value="NZ_CP121252.1"/>
</dbReference>
<dbReference type="Gene3D" id="3.40.630.30">
    <property type="match status" value="1"/>
</dbReference>
<dbReference type="EC" id="2.3.1.-" evidence="4"/>
<evidence type="ECO:0000313" key="4">
    <source>
        <dbReference type="EMBL" id="WFP15804.1"/>
    </source>
</evidence>
<evidence type="ECO:0000259" key="3">
    <source>
        <dbReference type="PROSITE" id="PS51186"/>
    </source>
</evidence>
<accession>A0ABY8H3V8</accession>
<gene>
    <name evidence="4" type="ORF">P8192_10395</name>
</gene>
<keyword evidence="1 4" id="KW-0808">Transferase</keyword>
<dbReference type="EMBL" id="CP121252">
    <property type="protein sequence ID" value="WFP15804.1"/>
    <property type="molecule type" value="Genomic_DNA"/>
</dbReference>
<dbReference type="PROSITE" id="PS51186">
    <property type="entry name" value="GNAT"/>
    <property type="match status" value="1"/>
</dbReference>
<dbReference type="InterPro" id="IPR050832">
    <property type="entry name" value="Bact_Acetyltransf"/>
</dbReference>
<organism evidence="4 5">
    <name type="scientific">Citricoccus muralis</name>
    <dbReference type="NCBI Taxonomy" id="169134"/>
    <lineage>
        <taxon>Bacteria</taxon>
        <taxon>Bacillati</taxon>
        <taxon>Actinomycetota</taxon>
        <taxon>Actinomycetes</taxon>
        <taxon>Micrococcales</taxon>
        <taxon>Micrococcaceae</taxon>
        <taxon>Citricoccus</taxon>
    </lineage>
</organism>
<evidence type="ECO:0000313" key="5">
    <source>
        <dbReference type="Proteomes" id="UP001219037"/>
    </source>
</evidence>
<name>A0ABY8H3V8_9MICC</name>
<sequence>MTDLPDTHTADSPELPEGFRLRRLHADDVDTLLVLERTLFPEDAWPEQFFLEELEQAGPAEQGGTRDYRVLERRAPTETNNPAHDQQWSIVGYAGLMSVPPLADVQTIGVHPDYEGLGLGSALLRWMVAEAGRRGAEDLLLEVRADNHRAQRLYARHGFDHIHTRSGYYPQGIDAKIMRRHLHTGPCRWD</sequence>